<keyword evidence="4" id="KW-1185">Reference proteome</keyword>
<dbReference type="EMBL" id="CAMXCT020002224">
    <property type="protein sequence ID" value="CAL1149994.1"/>
    <property type="molecule type" value="Genomic_DNA"/>
</dbReference>
<proteinExistence type="predicted"/>
<evidence type="ECO:0000256" key="1">
    <source>
        <dbReference type="SAM" id="MobiDB-lite"/>
    </source>
</evidence>
<protein>
    <submittedName>
        <fullName evidence="3">E3 ubiquitin-protein ligase HERC1</fullName>
    </submittedName>
</protein>
<reference evidence="2" key="1">
    <citation type="submission" date="2022-10" db="EMBL/GenBank/DDBJ databases">
        <authorList>
            <person name="Chen Y."/>
            <person name="Dougan E. K."/>
            <person name="Chan C."/>
            <person name="Rhodes N."/>
            <person name="Thang M."/>
        </authorList>
    </citation>
    <scope>NUCLEOTIDE SEQUENCE</scope>
</reference>
<accession>A0A9P1G0N2</accession>
<organism evidence="2">
    <name type="scientific">Cladocopium goreaui</name>
    <dbReference type="NCBI Taxonomy" id="2562237"/>
    <lineage>
        <taxon>Eukaryota</taxon>
        <taxon>Sar</taxon>
        <taxon>Alveolata</taxon>
        <taxon>Dinophyceae</taxon>
        <taxon>Suessiales</taxon>
        <taxon>Symbiodiniaceae</taxon>
        <taxon>Cladocopium</taxon>
    </lineage>
</organism>
<dbReference type="OrthoDB" id="10479432at2759"/>
<name>A0A9P1G0N2_9DINO</name>
<sequence length="374" mass="42325">MYLLHIIQINHGFYFFRCNYIFHKPIVASLKTSRNHKNHHLQGAIPSHSDTTTTSSNNLCESQLNSTSIGLTLVAILWSYSLLKSPFVILNPSPVPCPPWLTWSSTLLSRTSTTRRWPRSWRGSARAAPQRPRPRRGGTAPRGRRRRGRWNARRRRGHSSWDWKLADAILARADEDSIDKELEEMDRQLKLQVEEFRRQQRRDSEETEKVQHLVPEIAPELASSASSSFKAEESPAPEELQELQRLRDLAAQMDEAFPEATELEGDASDAPSAPAASAVLRLGGYQELPMDGPLDEEVSHFKTVLDQLDLRLRALQSKQDLHMEDTDAGNSRGPPPMVAELQVQNQVLRDLLSGDQRKGRLNFDRKLFGAASTA</sequence>
<gene>
    <name evidence="2" type="ORF">C1SCF055_LOCUS23082</name>
</gene>
<feature type="compositionally biased region" description="Basic residues" evidence="1">
    <location>
        <begin position="132"/>
        <end position="153"/>
    </location>
</feature>
<evidence type="ECO:0000313" key="3">
    <source>
        <dbReference type="EMBL" id="CAL4783931.1"/>
    </source>
</evidence>
<reference evidence="3 4" key="2">
    <citation type="submission" date="2024-05" db="EMBL/GenBank/DDBJ databases">
        <authorList>
            <person name="Chen Y."/>
            <person name="Shah S."/>
            <person name="Dougan E. K."/>
            <person name="Thang M."/>
            <person name="Chan C."/>
        </authorList>
    </citation>
    <scope>NUCLEOTIDE SEQUENCE [LARGE SCALE GENOMIC DNA]</scope>
</reference>
<comment type="caution">
    <text evidence="2">The sequence shown here is derived from an EMBL/GenBank/DDBJ whole genome shotgun (WGS) entry which is preliminary data.</text>
</comment>
<feature type="region of interest" description="Disordered" evidence="1">
    <location>
        <begin position="114"/>
        <end position="153"/>
    </location>
</feature>
<dbReference type="EMBL" id="CAMXCT030002224">
    <property type="protein sequence ID" value="CAL4783931.1"/>
    <property type="molecule type" value="Genomic_DNA"/>
</dbReference>
<dbReference type="EMBL" id="CAMXCT010002224">
    <property type="protein sequence ID" value="CAI3996619.1"/>
    <property type="molecule type" value="Genomic_DNA"/>
</dbReference>
<dbReference type="AlphaFoldDB" id="A0A9P1G0N2"/>
<feature type="compositionally biased region" description="Low complexity" evidence="1">
    <location>
        <begin position="114"/>
        <end position="130"/>
    </location>
</feature>
<dbReference type="Proteomes" id="UP001152797">
    <property type="component" value="Unassembled WGS sequence"/>
</dbReference>
<evidence type="ECO:0000313" key="2">
    <source>
        <dbReference type="EMBL" id="CAI3996619.1"/>
    </source>
</evidence>
<evidence type="ECO:0000313" key="4">
    <source>
        <dbReference type="Proteomes" id="UP001152797"/>
    </source>
</evidence>